<sequence length="141" mass="16636">MNKNIYLMLSVLFVFFVGFQFAEPAAAVKVVDQGSKYAWNGQDGYIKLTWKTYQYNNNFLKTYVAKYLRNEKTKKYEYGDDEEFVFAKVTKTSLKTTNIAELLSDFSTDPVEITYTKTKLTGAQYYWRVFRPQRLMKDNIM</sequence>
<name>A0A2A2H826_METBR</name>
<reference evidence="1 2" key="1">
    <citation type="journal article" date="2017" name="BMC Genomics">
        <title>Genomic analysis of methanogenic archaea reveals a shift towards energy conservation.</title>
        <authorList>
            <person name="Gilmore S.P."/>
            <person name="Henske J.K."/>
            <person name="Sexton J.A."/>
            <person name="Solomon K.V."/>
            <person name="Seppala S."/>
            <person name="Yoo J.I."/>
            <person name="Huyett L.M."/>
            <person name="Pressman A."/>
            <person name="Cogan J.Z."/>
            <person name="Kivenson V."/>
            <person name="Peng X."/>
            <person name="Tan Y."/>
            <person name="Valentine D.L."/>
            <person name="O'Malley M.A."/>
        </authorList>
    </citation>
    <scope>NUCLEOTIDE SEQUENCE [LARGE SCALE GENOMIC DNA]</scope>
    <source>
        <strain evidence="1 2">M.o.H.</strain>
    </source>
</reference>
<gene>
    <name evidence="1" type="ORF">ASJ80_08685</name>
</gene>
<accession>A0A2A2H826</accession>
<evidence type="ECO:0000313" key="2">
    <source>
        <dbReference type="Proteomes" id="UP000217784"/>
    </source>
</evidence>
<dbReference type="EMBL" id="LMVM01000003">
    <property type="protein sequence ID" value="PAV05579.1"/>
    <property type="molecule type" value="Genomic_DNA"/>
</dbReference>
<comment type="caution">
    <text evidence="1">The sequence shown here is derived from an EMBL/GenBank/DDBJ whole genome shotgun (WGS) entry which is preliminary data.</text>
</comment>
<dbReference type="RefSeq" id="WP_069585724.1">
    <property type="nucleotide sequence ID" value="NZ_LMVM01000003.1"/>
</dbReference>
<dbReference type="Proteomes" id="UP000217784">
    <property type="component" value="Unassembled WGS sequence"/>
</dbReference>
<proteinExistence type="predicted"/>
<dbReference type="OrthoDB" id="72591at2157"/>
<evidence type="ECO:0000313" key="1">
    <source>
        <dbReference type="EMBL" id="PAV05579.1"/>
    </source>
</evidence>
<dbReference type="AlphaFoldDB" id="A0A2A2H826"/>
<protein>
    <submittedName>
        <fullName evidence="1">Uncharacterized protein</fullName>
    </submittedName>
</protein>
<organism evidence="1 2">
    <name type="scientific">Methanobacterium bryantii</name>
    <dbReference type="NCBI Taxonomy" id="2161"/>
    <lineage>
        <taxon>Archaea</taxon>
        <taxon>Methanobacteriati</taxon>
        <taxon>Methanobacteriota</taxon>
        <taxon>Methanomada group</taxon>
        <taxon>Methanobacteria</taxon>
        <taxon>Methanobacteriales</taxon>
        <taxon>Methanobacteriaceae</taxon>
        <taxon>Methanobacterium</taxon>
    </lineage>
</organism>
<keyword evidence="2" id="KW-1185">Reference proteome</keyword>